<feature type="domain" description="Glycosyltransferase 2-like" evidence="3">
    <location>
        <begin position="13"/>
        <end position="136"/>
    </location>
</feature>
<dbReference type="CDD" id="cd04179">
    <property type="entry name" value="DPM_DPG-synthase_like"/>
    <property type="match status" value="1"/>
</dbReference>
<evidence type="ECO:0000256" key="2">
    <source>
        <dbReference type="SAM" id="Phobius"/>
    </source>
</evidence>
<evidence type="ECO:0000259" key="3">
    <source>
        <dbReference type="Pfam" id="PF00535"/>
    </source>
</evidence>
<comment type="similarity">
    <text evidence="1">Belongs to the glycosyltransferase 2 family.</text>
</comment>
<accession>A4ECW5</accession>
<keyword evidence="4" id="KW-0808">Transferase</keyword>
<gene>
    <name evidence="4" type="ORF">COLAER_02305</name>
</gene>
<reference evidence="4 5" key="1">
    <citation type="submission" date="2007-01" db="EMBL/GenBank/DDBJ databases">
        <title>Draft genome sequence of Collinsella aerofaciens (ATCC 25986).</title>
        <authorList>
            <person name="Sudarsanam P."/>
            <person name="Ley R."/>
            <person name="Guruge J."/>
            <person name="Turnbaugh P.J."/>
            <person name="Mahowald M."/>
            <person name="Liep D."/>
            <person name="Gordon J."/>
        </authorList>
    </citation>
    <scope>NUCLEOTIDE SEQUENCE [LARGE SCALE GENOMIC DNA]</scope>
    <source>
        <strain evidence="5">ATCC 25986 / DSM 3979 / JCM 10188 / KCTC 3647 / NCTC 11838 / VPI 1003</strain>
    </source>
</reference>
<reference evidence="4 5" key="2">
    <citation type="submission" date="2007-04" db="EMBL/GenBank/DDBJ databases">
        <authorList>
            <person name="Fulton L."/>
            <person name="Clifton S."/>
            <person name="Fulton B."/>
            <person name="Xu J."/>
            <person name="Minx P."/>
            <person name="Mardis E.R."/>
            <person name="Wilson R.K."/>
        </authorList>
    </citation>
    <scope>NUCLEOTIDE SEQUENCE [LARGE SCALE GENOMIC DNA]</scope>
    <source>
        <strain evidence="5">ATCC 25986 / DSM 3979 / JCM 10188 / KCTC 3647 / NCTC 11838 / VPI 1003</strain>
    </source>
</reference>
<keyword evidence="4" id="KW-0328">Glycosyltransferase</keyword>
<dbReference type="PANTHER" id="PTHR48090">
    <property type="entry name" value="UNDECAPRENYL-PHOSPHATE 4-DEOXY-4-FORMAMIDO-L-ARABINOSE TRANSFERASE-RELATED"/>
    <property type="match status" value="1"/>
</dbReference>
<evidence type="ECO:0000313" key="4">
    <source>
        <dbReference type="EMBL" id="EBA38585.1"/>
    </source>
</evidence>
<dbReference type="SUPFAM" id="SSF53448">
    <property type="entry name" value="Nucleotide-diphospho-sugar transferases"/>
    <property type="match status" value="1"/>
</dbReference>
<keyword evidence="2" id="KW-0472">Membrane</keyword>
<dbReference type="Gene3D" id="3.90.550.10">
    <property type="entry name" value="Spore Coat Polysaccharide Biosynthesis Protein SpsA, Chain A"/>
    <property type="match status" value="1"/>
</dbReference>
<dbReference type="EC" id="2.4.-.-" evidence="4"/>
<keyword evidence="2" id="KW-1133">Transmembrane helix</keyword>
<organism evidence="4 5">
    <name type="scientific">Collinsella aerofaciens (strain ATCC 25986 / DSM 3979 / JCM 10188 / KCTC 3647 / NCTC 11838 / VPI 1003)</name>
    <dbReference type="NCBI Taxonomy" id="411903"/>
    <lineage>
        <taxon>Bacteria</taxon>
        <taxon>Bacillati</taxon>
        <taxon>Actinomycetota</taxon>
        <taxon>Coriobacteriia</taxon>
        <taxon>Coriobacteriales</taxon>
        <taxon>Coriobacteriaceae</taxon>
        <taxon>Collinsella</taxon>
    </lineage>
</organism>
<keyword evidence="2" id="KW-0812">Transmembrane</keyword>
<protein>
    <submittedName>
        <fullName evidence="4">Glycosyltransferase, group 2 family protein</fullName>
        <ecNumber evidence="4">2.4.-.-</ecNumber>
    </submittedName>
</protein>
<sequence length="235" mass="25851">MRIQMMHELRALVIIPAFNEEANILDTVSSVEEAGYDYVVINDGSTDDTLRVCRDAGVNVLDLPQNLGIGGAVQAGHKYAKRFGYDVDIQVDGDGQHDAHYISRLLDEINNGSDLVIGSRFLEESEGFKSTFLRRLGIRWLSAVIHLTTHVRVSDPTSGFRACGSKAIDLFCKKYPVDYPEPDSAVAAMVKGLRVTEVPVVMKERQGGKSSISGFSSIYYMIKVTLAIIISSFSN</sequence>
<proteinExistence type="inferred from homology"/>
<dbReference type="AlphaFoldDB" id="A4ECW5"/>
<comment type="caution">
    <text evidence="4">The sequence shown here is derived from an EMBL/GenBank/DDBJ whole genome shotgun (WGS) entry which is preliminary data.</text>
</comment>
<dbReference type="InterPro" id="IPR001173">
    <property type="entry name" value="Glyco_trans_2-like"/>
</dbReference>
<dbReference type="GO" id="GO:0016757">
    <property type="term" value="F:glycosyltransferase activity"/>
    <property type="evidence" value="ECO:0007669"/>
    <property type="project" value="UniProtKB-KW"/>
</dbReference>
<feature type="transmembrane region" description="Helical" evidence="2">
    <location>
        <begin position="212"/>
        <end position="233"/>
    </location>
</feature>
<dbReference type="CAZy" id="GT2">
    <property type="family name" value="Glycosyltransferase Family 2"/>
</dbReference>
<dbReference type="InterPro" id="IPR050256">
    <property type="entry name" value="Glycosyltransferase_2"/>
</dbReference>
<name>A4ECW5_COLAA</name>
<evidence type="ECO:0000313" key="5">
    <source>
        <dbReference type="Proteomes" id="UP000002979"/>
    </source>
</evidence>
<evidence type="ECO:0000256" key="1">
    <source>
        <dbReference type="ARBA" id="ARBA00006739"/>
    </source>
</evidence>
<dbReference type="InterPro" id="IPR029044">
    <property type="entry name" value="Nucleotide-diphossugar_trans"/>
</dbReference>
<dbReference type="Proteomes" id="UP000002979">
    <property type="component" value="Unassembled WGS sequence"/>
</dbReference>
<dbReference type="Pfam" id="PF00535">
    <property type="entry name" value="Glycos_transf_2"/>
    <property type="match status" value="1"/>
</dbReference>
<dbReference type="EMBL" id="AAVN02000014">
    <property type="protein sequence ID" value="EBA38585.1"/>
    <property type="molecule type" value="Genomic_DNA"/>
</dbReference>